<keyword evidence="2" id="KW-1185">Reference proteome</keyword>
<sequence length="132" mass="14602">MSIKVAALKPLLNSKSLAVRVIAISELVTHEPMLAPIITGTVFFREINPAPTKVTDIEIVEVQSCKIDVKKIPIANAANGLSRKNPNVSLALRACGVTKVKPIVKKLSDNKNMYNRAATIKKNKKHRKRYNF</sequence>
<dbReference type="Proteomes" id="UP000276133">
    <property type="component" value="Unassembled WGS sequence"/>
</dbReference>
<dbReference type="AlphaFoldDB" id="A0A3M7T417"/>
<gene>
    <name evidence="1" type="ORF">BpHYR1_040954</name>
</gene>
<evidence type="ECO:0000313" key="1">
    <source>
        <dbReference type="EMBL" id="RNA42784.1"/>
    </source>
</evidence>
<proteinExistence type="predicted"/>
<comment type="caution">
    <text evidence="1">The sequence shown here is derived from an EMBL/GenBank/DDBJ whole genome shotgun (WGS) entry which is preliminary data.</text>
</comment>
<protein>
    <submittedName>
        <fullName evidence="1">Uncharacterized protein</fullName>
    </submittedName>
</protein>
<dbReference type="EMBL" id="REGN01000321">
    <property type="protein sequence ID" value="RNA42784.1"/>
    <property type="molecule type" value="Genomic_DNA"/>
</dbReference>
<evidence type="ECO:0000313" key="2">
    <source>
        <dbReference type="Proteomes" id="UP000276133"/>
    </source>
</evidence>
<accession>A0A3M7T417</accession>
<organism evidence="1 2">
    <name type="scientific">Brachionus plicatilis</name>
    <name type="common">Marine rotifer</name>
    <name type="synonym">Brachionus muelleri</name>
    <dbReference type="NCBI Taxonomy" id="10195"/>
    <lineage>
        <taxon>Eukaryota</taxon>
        <taxon>Metazoa</taxon>
        <taxon>Spiralia</taxon>
        <taxon>Gnathifera</taxon>
        <taxon>Rotifera</taxon>
        <taxon>Eurotatoria</taxon>
        <taxon>Monogononta</taxon>
        <taxon>Pseudotrocha</taxon>
        <taxon>Ploima</taxon>
        <taxon>Brachionidae</taxon>
        <taxon>Brachionus</taxon>
    </lineage>
</organism>
<name>A0A3M7T417_BRAPC</name>
<reference evidence="1 2" key="1">
    <citation type="journal article" date="2018" name="Sci. Rep.">
        <title>Genomic signatures of local adaptation to the degree of environmental predictability in rotifers.</title>
        <authorList>
            <person name="Franch-Gras L."/>
            <person name="Hahn C."/>
            <person name="Garcia-Roger E.M."/>
            <person name="Carmona M.J."/>
            <person name="Serra M."/>
            <person name="Gomez A."/>
        </authorList>
    </citation>
    <scope>NUCLEOTIDE SEQUENCE [LARGE SCALE GENOMIC DNA]</scope>
    <source>
        <strain evidence="1">HYR1</strain>
    </source>
</reference>